<evidence type="ECO:0000313" key="2">
    <source>
        <dbReference type="Proteomes" id="UP000023774"/>
    </source>
</evidence>
<proteinExistence type="predicted"/>
<reference evidence="1 2" key="1">
    <citation type="submission" date="2013-02" db="EMBL/GenBank/DDBJ databases">
        <title>The Genome Sequence of Acinetobacter sp. NIPH 713.</title>
        <authorList>
            <consortium name="The Broad Institute Genome Sequencing Platform"/>
            <consortium name="The Broad Institute Genome Sequencing Center for Infectious Disease"/>
            <person name="Cerqueira G."/>
            <person name="Feldgarden M."/>
            <person name="Courvalin P."/>
            <person name="Perichon B."/>
            <person name="Grillot-Courvalin C."/>
            <person name="Clermont D."/>
            <person name="Rocha E."/>
            <person name="Yoon E.-J."/>
            <person name="Nemec A."/>
            <person name="Walker B."/>
            <person name="Young S.K."/>
            <person name="Zeng Q."/>
            <person name="Gargeya S."/>
            <person name="Fitzgerald M."/>
            <person name="Haas B."/>
            <person name="Abouelleil A."/>
            <person name="Alvarado L."/>
            <person name="Arachchi H.M."/>
            <person name="Berlin A.M."/>
            <person name="Chapman S.B."/>
            <person name="Dewar J."/>
            <person name="Goldberg J."/>
            <person name="Griggs A."/>
            <person name="Gujja S."/>
            <person name="Hansen M."/>
            <person name="Howarth C."/>
            <person name="Imamovic A."/>
            <person name="Larimer J."/>
            <person name="McCowan C."/>
            <person name="Murphy C."/>
            <person name="Neiman D."/>
            <person name="Pearson M."/>
            <person name="Priest M."/>
            <person name="Roberts A."/>
            <person name="Saif S."/>
            <person name="Shea T."/>
            <person name="Sisk P."/>
            <person name="Sykes S."/>
            <person name="Wortman J."/>
            <person name="Nusbaum C."/>
            <person name="Birren B."/>
        </authorList>
    </citation>
    <scope>NUCLEOTIDE SEQUENCE [LARGE SCALE GENOMIC DNA]</scope>
    <source>
        <strain evidence="1 2">NIPH 713</strain>
    </source>
</reference>
<organism evidence="1 2">
    <name type="scientific">Acinetobacter pseudolwoffii</name>
    <dbReference type="NCBI Taxonomy" id="2053287"/>
    <lineage>
        <taxon>Bacteria</taxon>
        <taxon>Pseudomonadati</taxon>
        <taxon>Pseudomonadota</taxon>
        <taxon>Gammaproteobacteria</taxon>
        <taxon>Moraxellales</taxon>
        <taxon>Moraxellaceae</taxon>
        <taxon>Acinetobacter</taxon>
    </lineage>
</organism>
<dbReference type="HOGENOM" id="CLU_2784470_0_0_6"/>
<protein>
    <submittedName>
        <fullName evidence="1">Uncharacterized protein</fullName>
    </submittedName>
</protein>
<sequence>MGIDCDIDRFLINFNGKMLQIRLKTHQLITKANFCAFCGQGEIFKLLILKLIYKCISYNRHYVKSGLKLNIM</sequence>
<keyword evidence="2" id="KW-1185">Reference proteome</keyword>
<dbReference type="EMBL" id="APRJ01000015">
    <property type="protein sequence ID" value="ENW85182.1"/>
    <property type="molecule type" value="Genomic_DNA"/>
</dbReference>
<gene>
    <name evidence="1" type="ORF">F906_02709</name>
</gene>
<evidence type="ECO:0000313" key="1">
    <source>
        <dbReference type="EMBL" id="ENW85182.1"/>
    </source>
</evidence>
<dbReference type="AlphaFoldDB" id="N9KM86"/>
<accession>N9KM86</accession>
<name>N9KM86_9GAMM</name>
<comment type="caution">
    <text evidence="1">The sequence shown here is derived from an EMBL/GenBank/DDBJ whole genome shotgun (WGS) entry which is preliminary data.</text>
</comment>
<dbReference type="Proteomes" id="UP000023774">
    <property type="component" value="Unassembled WGS sequence"/>
</dbReference>